<dbReference type="Pfam" id="PF02541">
    <property type="entry name" value="Ppx-GppA"/>
    <property type="match status" value="1"/>
</dbReference>
<dbReference type="GO" id="GO:0006357">
    <property type="term" value="P:regulation of transcription by RNA polymerase II"/>
    <property type="evidence" value="ECO:0007669"/>
    <property type="project" value="TreeGrafter"/>
</dbReference>
<evidence type="ECO:0000259" key="2">
    <source>
        <dbReference type="Pfam" id="PF02541"/>
    </source>
</evidence>
<comment type="similarity">
    <text evidence="1">Belongs to the GppA/Ppx family.</text>
</comment>
<evidence type="ECO:0000313" key="3">
    <source>
        <dbReference type="EMBL" id="KXA30798.1"/>
    </source>
</evidence>
<comment type="caution">
    <text evidence="3">The sequence shown here is derived from an EMBL/GenBank/DDBJ whole genome shotgun (WGS) entry which is preliminary data.</text>
</comment>
<dbReference type="EMBL" id="LRQE01000024">
    <property type="protein sequence ID" value="KXA30798.1"/>
    <property type="molecule type" value="Genomic_DNA"/>
</dbReference>
<dbReference type="PANTHER" id="PTHR30005:SF0">
    <property type="entry name" value="RETROGRADE REGULATION PROTEIN 2"/>
    <property type="match status" value="1"/>
</dbReference>
<dbReference type="PATRIC" id="fig|54005.3.peg.793"/>
<dbReference type="SUPFAM" id="SSF53067">
    <property type="entry name" value="Actin-like ATPase domain"/>
    <property type="match status" value="2"/>
</dbReference>
<evidence type="ECO:0000313" key="4">
    <source>
        <dbReference type="Proteomes" id="UP000070174"/>
    </source>
</evidence>
<protein>
    <submittedName>
        <fullName evidence="3">Ppx/GppA phosphatase family protein</fullName>
    </submittedName>
</protein>
<dbReference type="Gene3D" id="3.30.420.40">
    <property type="match status" value="1"/>
</dbReference>
<name>A0A133PQ86_9FIRM</name>
<dbReference type="InterPro" id="IPR003695">
    <property type="entry name" value="Ppx_GppA_N"/>
</dbReference>
<evidence type="ECO:0000256" key="1">
    <source>
        <dbReference type="ARBA" id="ARBA00007125"/>
    </source>
</evidence>
<dbReference type="InterPro" id="IPR050273">
    <property type="entry name" value="GppA/Ppx_hydrolase"/>
</dbReference>
<dbReference type="Gene3D" id="3.30.420.150">
    <property type="entry name" value="Exopolyphosphatase. Domain 2"/>
    <property type="match status" value="1"/>
</dbReference>
<dbReference type="PANTHER" id="PTHR30005">
    <property type="entry name" value="EXOPOLYPHOSPHATASE"/>
    <property type="match status" value="1"/>
</dbReference>
<dbReference type="RefSeq" id="WP_060800003.1">
    <property type="nucleotide sequence ID" value="NZ_JASOSC010000001.1"/>
</dbReference>
<proteinExistence type="inferred from homology"/>
<accession>A0A133PQ86</accession>
<dbReference type="CDD" id="cd24052">
    <property type="entry name" value="ASKHA_NBD_HpPPX-GppA-like"/>
    <property type="match status" value="1"/>
</dbReference>
<dbReference type="InterPro" id="IPR043129">
    <property type="entry name" value="ATPase_NBD"/>
</dbReference>
<organism evidence="3">
    <name type="scientific">Peptoniphilus harei</name>
    <dbReference type="NCBI Taxonomy" id="54005"/>
    <lineage>
        <taxon>Bacteria</taxon>
        <taxon>Bacillati</taxon>
        <taxon>Bacillota</taxon>
        <taxon>Tissierellia</taxon>
        <taxon>Tissierellales</taxon>
        <taxon>Peptoniphilaceae</taxon>
        <taxon>Peptoniphilus</taxon>
    </lineage>
</organism>
<sequence>MRHAIVDIGSNTIRLIVFDVEENSIDYKKVLNKKYTVGLITYVHDGELSRKGIKKLIKTLDSVKKIVEELKVETFSPFATASLRNLDNVEEVLSMVKEELDIDIDVLDQVEEAFLGNVGIRSEIDIEEGVSIDIGGASTEVVYFDKEGPKEFLNLNTGSLLLYKDNVSRILPKKKEMRTIKKAVLREINSNNFSSKSDKFIGIGGSIRTTGKIIEDLWGGDEKSFSLEDLDKLIELIKDKNTDIIRSIISINPARIHTTVPGIIILRTLMEKLNIKEIQVSAKGLREGYLIYKVLEGNNEITFSK</sequence>
<feature type="domain" description="Ppx/GppA phosphatase N-terminal" evidence="2">
    <location>
        <begin position="22"/>
        <end position="293"/>
    </location>
</feature>
<dbReference type="Proteomes" id="UP000070174">
    <property type="component" value="Unassembled WGS sequence"/>
</dbReference>
<dbReference type="AlphaFoldDB" id="A0A133PQ86"/>
<reference evidence="3 4" key="1">
    <citation type="submission" date="2016-01" db="EMBL/GenBank/DDBJ databases">
        <authorList>
            <person name="Oliw E.H."/>
        </authorList>
    </citation>
    <scope>NUCLEOTIDE SEQUENCE [LARGE SCALE GENOMIC DNA]</scope>
    <source>
        <strain evidence="3 4">CMW7756A</strain>
    </source>
</reference>
<gene>
    <name evidence="3" type="ORF">HMPREF3229_00806</name>
</gene>